<reference evidence="1 2" key="1">
    <citation type="submission" date="2021-06" db="EMBL/GenBank/DDBJ databases">
        <authorList>
            <person name="Kallberg Y."/>
            <person name="Tangrot J."/>
            <person name="Rosling A."/>
        </authorList>
    </citation>
    <scope>NUCLEOTIDE SEQUENCE [LARGE SCALE GENOMIC DNA]</scope>
    <source>
        <strain evidence="1 2">120-4 pot B 10/14</strain>
    </source>
</reference>
<evidence type="ECO:0000313" key="1">
    <source>
        <dbReference type="EMBL" id="CAG8798670.1"/>
    </source>
</evidence>
<dbReference type="EMBL" id="CAJVQB010022053">
    <property type="protein sequence ID" value="CAG8798670.1"/>
    <property type="molecule type" value="Genomic_DNA"/>
</dbReference>
<keyword evidence="2" id="KW-1185">Reference proteome</keyword>
<dbReference type="InterPro" id="IPR011024">
    <property type="entry name" value="G_crystallin-like"/>
</dbReference>
<organism evidence="1 2">
    <name type="scientific">Gigaspora margarita</name>
    <dbReference type="NCBI Taxonomy" id="4874"/>
    <lineage>
        <taxon>Eukaryota</taxon>
        <taxon>Fungi</taxon>
        <taxon>Fungi incertae sedis</taxon>
        <taxon>Mucoromycota</taxon>
        <taxon>Glomeromycotina</taxon>
        <taxon>Glomeromycetes</taxon>
        <taxon>Diversisporales</taxon>
        <taxon>Gigasporaceae</taxon>
        <taxon>Gigaspora</taxon>
    </lineage>
</organism>
<dbReference type="Proteomes" id="UP000789901">
    <property type="component" value="Unassembled WGS sequence"/>
</dbReference>
<accession>A0ABN7VTY1</accession>
<proteinExistence type="predicted"/>
<name>A0ABN7VTY1_GIGMA</name>
<protein>
    <submittedName>
        <fullName evidence="1">7877_t:CDS:1</fullName>
    </submittedName>
</protein>
<sequence length="94" mass="10574">MSYFGNNIEAKPVADDLSVIINVTFFENPDFSGNSESFQFQPLYDFCLILFDGDNCDGSHFSICGTKYLVNTPFDNNVKSIEADNVHSLQNNVY</sequence>
<evidence type="ECO:0000313" key="2">
    <source>
        <dbReference type="Proteomes" id="UP000789901"/>
    </source>
</evidence>
<comment type="caution">
    <text evidence="1">The sequence shown here is derived from an EMBL/GenBank/DDBJ whole genome shotgun (WGS) entry which is preliminary data.</text>
</comment>
<dbReference type="SUPFAM" id="SSF49695">
    <property type="entry name" value="gamma-Crystallin-like"/>
    <property type="match status" value="1"/>
</dbReference>
<gene>
    <name evidence="1" type="ORF">GMARGA_LOCUS22647</name>
</gene>